<feature type="transmembrane region" description="Helical" evidence="10">
    <location>
        <begin position="157"/>
        <end position="178"/>
    </location>
</feature>
<dbReference type="Gene3D" id="3.30.450.170">
    <property type="entry name" value="Two-component histidine kinase, sensor domain"/>
    <property type="match status" value="1"/>
</dbReference>
<dbReference type="PRINTS" id="PR00344">
    <property type="entry name" value="BCTRLSENSOR"/>
</dbReference>
<dbReference type="Pfam" id="PF00512">
    <property type="entry name" value="HisKA"/>
    <property type="match status" value="1"/>
</dbReference>
<dbReference type="EC" id="2.7.13.3" evidence="3"/>
<feature type="domain" description="HAMP" evidence="12">
    <location>
        <begin position="179"/>
        <end position="234"/>
    </location>
</feature>
<dbReference type="Pfam" id="PF16750">
    <property type="entry name" value="HK_sensor"/>
    <property type="match status" value="1"/>
</dbReference>
<dbReference type="Gene3D" id="1.10.287.130">
    <property type="match status" value="1"/>
</dbReference>
<dbReference type="InterPro" id="IPR005467">
    <property type="entry name" value="His_kinase_dom"/>
</dbReference>
<evidence type="ECO:0000256" key="8">
    <source>
        <dbReference type="ARBA" id="ARBA00022777"/>
    </source>
</evidence>
<proteinExistence type="predicted"/>
<dbReference type="InterPro" id="IPR050980">
    <property type="entry name" value="2C_sensor_his_kinase"/>
</dbReference>
<keyword evidence="4" id="KW-1003">Cell membrane</keyword>
<dbReference type="GO" id="GO:0005524">
    <property type="term" value="F:ATP binding"/>
    <property type="evidence" value="ECO:0007669"/>
    <property type="project" value="UniProtKB-KW"/>
</dbReference>
<evidence type="ECO:0000256" key="2">
    <source>
        <dbReference type="ARBA" id="ARBA00004651"/>
    </source>
</evidence>
<dbReference type="RefSeq" id="WP_084337521.1">
    <property type="nucleotide sequence ID" value="NZ_FNFD01000007.1"/>
</dbReference>
<dbReference type="AlphaFoldDB" id="A0A1G9BYS0"/>
<dbReference type="PROSITE" id="PS50109">
    <property type="entry name" value="HIS_KIN"/>
    <property type="match status" value="1"/>
</dbReference>
<keyword evidence="6" id="KW-0808">Transferase</keyword>
<dbReference type="InterPro" id="IPR036890">
    <property type="entry name" value="HATPase_C_sf"/>
</dbReference>
<dbReference type="InterPro" id="IPR003594">
    <property type="entry name" value="HATPase_dom"/>
</dbReference>
<evidence type="ECO:0000256" key="4">
    <source>
        <dbReference type="ARBA" id="ARBA00022475"/>
    </source>
</evidence>
<protein>
    <recommendedName>
        <fullName evidence="3">histidine kinase</fullName>
        <ecNumber evidence="3">2.7.13.3</ecNumber>
    </recommendedName>
</protein>
<dbReference type="SUPFAM" id="SSF158472">
    <property type="entry name" value="HAMP domain-like"/>
    <property type="match status" value="1"/>
</dbReference>
<dbReference type="PANTHER" id="PTHR44936">
    <property type="entry name" value="SENSOR PROTEIN CREC"/>
    <property type="match status" value="1"/>
</dbReference>
<gene>
    <name evidence="13" type="ORF">SAMN05216186_10763</name>
</gene>
<dbReference type="Pfam" id="PF00672">
    <property type="entry name" value="HAMP"/>
    <property type="match status" value="1"/>
</dbReference>
<dbReference type="PROSITE" id="PS50885">
    <property type="entry name" value="HAMP"/>
    <property type="match status" value="1"/>
</dbReference>
<sequence>MKLPGGHSLFWRLALLQVGFCVSIIWLTHSWAEYVDQRSYFLSPAAREQLSRYAEEAERAWRSGGRAGIDRWLAELGRHEPSWAAVVGPDLRSLGSRPLLDSEYANLTFMRRIDWPMSRRMTDLPHVSLPFPENPEQGRLVVQLPERFLPSGSDLRIQLFINVLVPGLLALLLCGLIYRQLSRPLAHLRAQANALRGDRLDARVAAEVSARRDELGELARAFDHMAGRLEGTVAFQRQLLRDLSHELRTPLSRLRVAAEREADTADLRQRLEHEVTGMEKLVGDTLELVWLDTERPVLPLEDVQVAALWEVLRENACFETGWSPVQLPCALGPECRVRGHLNGLAQALENILRNAIRHSPPGGMVRLDGHREEGHWHLWVEDQGPGVEPDQLEMIFQPFTRLSAARPGNDGFGLGLAIARSMVRLQGGELWAENASPGLRLHLRLAIV</sequence>
<evidence type="ECO:0000259" key="12">
    <source>
        <dbReference type="PROSITE" id="PS50885"/>
    </source>
</evidence>
<dbReference type="GO" id="GO:0005886">
    <property type="term" value="C:plasma membrane"/>
    <property type="evidence" value="ECO:0007669"/>
    <property type="project" value="UniProtKB-SubCell"/>
</dbReference>
<evidence type="ECO:0000256" key="5">
    <source>
        <dbReference type="ARBA" id="ARBA00022553"/>
    </source>
</evidence>
<name>A0A1G9BYS0_9PSED</name>
<keyword evidence="9" id="KW-0067">ATP-binding</keyword>
<dbReference type="Gene3D" id="3.30.565.10">
    <property type="entry name" value="Histidine kinase-like ATPase, C-terminal domain"/>
    <property type="match status" value="1"/>
</dbReference>
<dbReference type="InterPro" id="IPR038428">
    <property type="entry name" value="HK_sensor_dom_sf"/>
</dbReference>
<dbReference type="SMART" id="SM00388">
    <property type="entry name" value="HisKA"/>
    <property type="match status" value="1"/>
</dbReference>
<comment type="catalytic activity">
    <reaction evidence="1">
        <text>ATP + protein L-histidine = ADP + protein N-phospho-L-histidine.</text>
        <dbReference type="EC" id="2.7.13.3"/>
    </reaction>
</comment>
<evidence type="ECO:0000256" key="1">
    <source>
        <dbReference type="ARBA" id="ARBA00000085"/>
    </source>
</evidence>
<dbReference type="InterPro" id="IPR003661">
    <property type="entry name" value="HisK_dim/P_dom"/>
</dbReference>
<dbReference type="PANTHER" id="PTHR44936:SF10">
    <property type="entry name" value="SENSOR PROTEIN RSTB"/>
    <property type="match status" value="1"/>
</dbReference>
<dbReference type="InterPro" id="IPR036097">
    <property type="entry name" value="HisK_dim/P_sf"/>
</dbReference>
<dbReference type="EMBL" id="FNFD01000007">
    <property type="protein sequence ID" value="SDK44602.1"/>
    <property type="molecule type" value="Genomic_DNA"/>
</dbReference>
<feature type="transmembrane region" description="Helical" evidence="10">
    <location>
        <begin position="9"/>
        <end position="32"/>
    </location>
</feature>
<keyword evidence="8 13" id="KW-0418">Kinase</keyword>
<evidence type="ECO:0000256" key="10">
    <source>
        <dbReference type="SAM" id="Phobius"/>
    </source>
</evidence>
<dbReference type="SMART" id="SM00304">
    <property type="entry name" value="HAMP"/>
    <property type="match status" value="1"/>
</dbReference>
<evidence type="ECO:0000256" key="6">
    <source>
        <dbReference type="ARBA" id="ARBA00022679"/>
    </source>
</evidence>
<dbReference type="InterPro" id="IPR004358">
    <property type="entry name" value="Sig_transdc_His_kin-like_C"/>
</dbReference>
<dbReference type="SUPFAM" id="SSF47384">
    <property type="entry name" value="Homodimeric domain of signal transducing histidine kinase"/>
    <property type="match status" value="1"/>
</dbReference>
<dbReference type="Pfam" id="PF02518">
    <property type="entry name" value="HATPase_c"/>
    <property type="match status" value="1"/>
</dbReference>
<keyword evidence="14" id="KW-1185">Reference proteome</keyword>
<dbReference type="CDD" id="cd06225">
    <property type="entry name" value="HAMP"/>
    <property type="match status" value="1"/>
</dbReference>
<reference evidence="13 14" key="1">
    <citation type="submission" date="2016-10" db="EMBL/GenBank/DDBJ databases">
        <authorList>
            <person name="de Groot N.N."/>
        </authorList>
    </citation>
    <scope>NUCLEOTIDE SEQUENCE [LARGE SCALE GENOMIC DNA]</scope>
    <source>
        <strain evidence="13 14">JCM 21544</strain>
    </source>
</reference>
<keyword evidence="7" id="KW-0547">Nucleotide-binding</keyword>
<dbReference type="Gene3D" id="1.10.8.500">
    <property type="entry name" value="HAMP domain in histidine kinase"/>
    <property type="match status" value="1"/>
</dbReference>
<feature type="domain" description="Histidine kinase" evidence="11">
    <location>
        <begin position="242"/>
        <end position="448"/>
    </location>
</feature>
<comment type="subcellular location">
    <subcellularLocation>
        <location evidence="2">Cell membrane</location>
        <topology evidence="2">Multi-pass membrane protein</topology>
    </subcellularLocation>
</comment>
<evidence type="ECO:0000256" key="7">
    <source>
        <dbReference type="ARBA" id="ARBA00022741"/>
    </source>
</evidence>
<accession>A0A1G9BYS0</accession>
<dbReference type="GO" id="GO:0000155">
    <property type="term" value="F:phosphorelay sensor kinase activity"/>
    <property type="evidence" value="ECO:0007669"/>
    <property type="project" value="InterPro"/>
</dbReference>
<keyword evidence="10" id="KW-0812">Transmembrane</keyword>
<dbReference type="Proteomes" id="UP000198706">
    <property type="component" value="Unassembled WGS sequence"/>
</dbReference>
<dbReference type="CDD" id="cd00082">
    <property type="entry name" value="HisKA"/>
    <property type="match status" value="1"/>
</dbReference>
<organism evidence="13 14">
    <name type="scientific">Pseudomonas indica</name>
    <dbReference type="NCBI Taxonomy" id="137658"/>
    <lineage>
        <taxon>Bacteria</taxon>
        <taxon>Pseudomonadati</taxon>
        <taxon>Pseudomonadota</taxon>
        <taxon>Gammaproteobacteria</taxon>
        <taxon>Pseudomonadales</taxon>
        <taxon>Pseudomonadaceae</taxon>
        <taxon>Pseudomonas</taxon>
    </lineage>
</organism>
<evidence type="ECO:0000313" key="14">
    <source>
        <dbReference type="Proteomes" id="UP000198706"/>
    </source>
</evidence>
<dbReference type="SMART" id="SM00387">
    <property type="entry name" value="HATPase_c"/>
    <property type="match status" value="1"/>
</dbReference>
<keyword evidence="10" id="KW-1133">Transmembrane helix</keyword>
<evidence type="ECO:0000259" key="11">
    <source>
        <dbReference type="PROSITE" id="PS50109"/>
    </source>
</evidence>
<dbReference type="STRING" id="137658.SAMN05216186_10763"/>
<dbReference type="InterPro" id="IPR003660">
    <property type="entry name" value="HAMP_dom"/>
</dbReference>
<keyword evidence="5" id="KW-0597">Phosphoprotein</keyword>
<evidence type="ECO:0000313" key="13">
    <source>
        <dbReference type="EMBL" id="SDK44602.1"/>
    </source>
</evidence>
<evidence type="ECO:0000256" key="3">
    <source>
        <dbReference type="ARBA" id="ARBA00012438"/>
    </source>
</evidence>
<keyword evidence="10" id="KW-0472">Membrane</keyword>
<evidence type="ECO:0000256" key="9">
    <source>
        <dbReference type="ARBA" id="ARBA00022840"/>
    </source>
</evidence>
<dbReference type="SUPFAM" id="SSF55874">
    <property type="entry name" value="ATPase domain of HSP90 chaperone/DNA topoisomerase II/histidine kinase"/>
    <property type="match status" value="1"/>
</dbReference>
<dbReference type="InterPro" id="IPR031930">
    <property type="entry name" value="HK_sensor"/>
</dbReference>